<accession>A0A1D8UY36</accession>
<dbReference type="KEGG" id="kba:A0U89_14855"/>
<organism evidence="1 2">
    <name type="scientific">Kozakia baliensis</name>
    <dbReference type="NCBI Taxonomy" id="153496"/>
    <lineage>
        <taxon>Bacteria</taxon>
        <taxon>Pseudomonadati</taxon>
        <taxon>Pseudomonadota</taxon>
        <taxon>Alphaproteobacteria</taxon>
        <taxon>Acetobacterales</taxon>
        <taxon>Acetobacteraceae</taxon>
        <taxon>Kozakia</taxon>
    </lineage>
</organism>
<dbReference type="EMBL" id="CP014675">
    <property type="protein sequence ID" value="AOX18565.1"/>
    <property type="molecule type" value="Genomic_DNA"/>
</dbReference>
<reference evidence="1 2" key="1">
    <citation type="journal article" date="2016" name="Microb. Cell Fact.">
        <title>Dissection of exopolysaccharide biosynthesis in Kozakia baliensis.</title>
        <authorList>
            <person name="Brandt J.U."/>
            <person name="Jakob F."/>
            <person name="Behr J."/>
            <person name="Geissler A.J."/>
            <person name="Vogel R.F."/>
        </authorList>
    </citation>
    <scope>NUCLEOTIDE SEQUENCE [LARGE SCALE GENOMIC DNA]</scope>
    <source>
        <strain evidence="1 2">DSM 14400</strain>
        <plasmid evidence="2">Plasmid pkb14400_1</plasmid>
    </source>
</reference>
<evidence type="ECO:0000313" key="2">
    <source>
        <dbReference type="Proteomes" id="UP000179145"/>
    </source>
</evidence>
<keyword evidence="1" id="KW-0614">Plasmid</keyword>
<proteinExistence type="predicted"/>
<dbReference type="Proteomes" id="UP000179145">
    <property type="component" value="Plasmid pKB14400_1"/>
</dbReference>
<geneLocation type="plasmid" evidence="2">
    <name>pkb14400_1</name>
</geneLocation>
<dbReference type="AlphaFoldDB" id="A0A1D8UY36"/>
<name>A0A1D8UY36_9PROT</name>
<evidence type="ECO:0000313" key="1">
    <source>
        <dbReference type="EMBL" id="AOX18565.1"/>
    </source>
</evidence>
<keyword evidence="2" id="KW-1185">Reference proteome</keyword>
<gene>
    <name evidence="1" type="ORF">A0U89_14855</name>
</gene>
<protein>
    <submittedName>
        <fullName evidence="1">Uncharacterized protein</fullName>
    </submittedName>
</protein>
<sequence length="114" mass="13311">MQKLPWRSRSLWKDERRTSGKNVIADDFILVIEVKLTGNWRRVAEAAWQLFQARTLLAQNHRTITTLGVFGRSCQDPILMEMLRRLSIESIWSPWSRMRHQTGFSTEMTPIPAG</sequence>